<dbReference type="Pfam" id="PF05270">
    <property type="entry name" value="AbfB"/>
    <property type="match status" value="1"/>
</dbReference>
<accession>A0ABS5TGM2</accession>
<keyword evidence="4 5" id="KW-0804">Transcription</keyword>
<dbReference type="InterPro" id="IPR039425">
    <property type="entry name" value="RNA_pol_sigma-70-like"/>
</dbReference>
<feature type="domain" description="Alpha-L-arabinofuranosidase B arabinose-binding" evidence="8">
    <location>
        <begin position="392"/>
        <end position="514"/>
    </location>
</feature>
<sequence length="520" mass="56175">MQTSHPDEKSRVVAARSGDLRALEDVLQARLPFVYTIVRRALGPSPDVDDIVQETMLRALRELPRLRQADSFRAWLAAIAIRQISTHRHRLARRAANVTAFDDLDGEEDAGAPPTLPLEDTTALRLELADQRHQLVRARRWLSADDQAVLSLWWLEATGQLTRAELATALAVSQAHGTVRVQRMHHQLELARSLTAAVEKRPRCADLDVVLRDWDGMPSSVWRKRILRHTRSCDICLGPSREMIAPENLLLGIGLLPVPVAVTAALLARMPADTATAAGGVKAGWATHVLQTGAVKPLSAMLLTGTVASGAALTITHWPEFTSPPPVVVSIPSPVPTPAPTPSPERSKALRSSAVSATPVTAVTSPAGRADADGPLQLGRASLEADDIGGYFASIDGDLGILKEAGPGDAAAVRQGATFEVVRGLADADCFSFQLDSGAYLRHSSWRVRADEDNGSDLFHGDATFCQGEGSTPGTISLEAQNYPGWFLRHRNMELWVDQDDGTAQFHADNSFRVRDPLAP</sequence>
<evidence type="ECO:0000259" key="7">
    <source>
        <dbReference type="Pfam" id="PF04542"/>
    </source>
</evidence>
<evidence type="ECO:0000256" key="6">
    <source>
        <dbReference type="SAM" id="MobiDB-lite"/>
    </source>
</evidence>
<dbReference type="EMBL" id="JAHBAY010000005">
    <property type="protein sequence ID" value="MBT0770226.1"/>
    <property type="molecule type" value="Genomic_DNA"/>
</dbReference>
<dbReference type="InterPro" id="IPR036195">
    <property type="entry name" value="AbfB_ABD_sf"/>
</dbReference>
<dbReference type="SUPFAM" id="SSF88946">
    <property type="entry name" value="Sigma2 domain of RNA polymerase sigma factors"/>
    <property type="match status" value="1"/>
</dbReference>
<keyword evidence="10" id="KW-1185">Reference proteome</keyword>
<evidence type="ECO:0000256" key="1">
    <source>
        <dbReference type="ARBA" id="ARBA00023015"/>
    </source>
</evidence>
<feature type="region of interest" description="Disordered" evidence="6">
    <location>
        <begin position="334"/>
        <end position="357"/>
    </location>
</feature>
<organism evidence="9 10">
    <name type="scientific">Kineosporia corallincola</name>
    <dbReference type="NCBI Taxonomy" id="2835133"/>
    <lineage>
        <taxon>Bacteria</taxon>
        <taxon>Bacillati</taxon>
        <taxon>Actinomycetota</taxon>
        <taxon>Actinomycetes</taxon>
        <taxon>Kineosporiales</taxon>
        <taxon>Kineosporiaceae</taxon>
        <taxon>Kineosporia</taxon>
    </lineage>
</organism>
<evidence type="ECO:0000313" key="10">
    <source>
        <dbReference type="Proteomes" id="UP001197247"/>
    </source>
</evidence>
<dbReference type="NCBIfam" id="TIGR02937">
    <property type="entry name" value="sigma70-ECF"/>
    <property type="match status" value="1"/>
</dbReference>
<dbReference type="SUPFAM" id="SSF110221">
    <property type="entry name" value="AbfB domain"/>
    <property type="match status" value="1"/>
</dbReference>
<feature type="compositionally biased region" description="Pro residues" evidence="6">
    <location>
        <begin position="334"/>
        <end position="343"/>
    </location>
</feature>
<dbReference type="InterPro" id="IPR007627">
    <property type="entry name" value="RNA_pol_sigma70_r2"/>
</dbReference>
<dbReference type="PROSITE" id="PS01063">
    <property type="entry name" value="SIGMA70_ECF"/>
    <property type="match status" value="1"/>
</dbReference>
<dbReference type="InterPro" id="IPR013325">
    <property type="entry name" value="RNA_pol_sigma_r2"/>
</dbReference>
<evidence type="ECO:0000259" key="8">
    <source>
        <dbReference type="Pfam" id="PF05270"/>
    </source>
</evidence>
<dbReference type="Pfam" id="PF04542">
    <property type="entry name" value="Sigma70_r2"/>
    <property type="match status" value="1"/>
</dbReference>
<dbReference type="Proteomes" id="UP001197247">
    <property type="component" value="Unassembled WGS sequence"/>
</dbReference>
<comment type="caution">
    <text evidence="9">The sequence shown here is derived from an EMBL/GenBank/DDBJ whole genome shotgun (WGS) entry which is preliminary data.</text>
</comment>
<name>A0ABS5TGM2_9ACTN</name>
<reference evidence="9 10" key="1">
    <citation type="submission" date="2021-05" db="EMBL/GenBank/DDBJ databases">
        <title>Kineosporia and Streptomyces sp. nov. two new marine actinobacteria isolated from Coral.</title>
        <authorList>
            <person name="Buangrab K."/>
            <person name="Sutthacheep M."/>
            <person name="Yeemin T."/>
            <person name="Harunari E."/>
            <person name="Igarashi Y."/>
            <person name="Kanchanasin P."/>
            <person name="Tanasupawat S."/>
            <person name="Phongsopitanun W."/>
        </authorList>
    </citation>
    <scope>NUCLEOTIDE SEQUENCE [LARGE SCALE GENOMIC DNA]</scope>
    <source>
        <strain evidence="9 10">J2-2</strain>
    </source>
</reference>
<evidence type="ECO:0000313" key="9">
    <source>
        <dbReference type="EMBL" id="MBT0770226.1"/>
    </source>
</evidence>
<keyword evidence="2 5" id="KW-0731">Sigma factor</keyword>
<dbReference type="CDD" id="cd23399">
    <property type="entry name" value="beta-trefoil_ABD_ABFB"/>
    <property type="match status" value="1"/>
</dbReference>
<evidence type="ECO:0000256" key="3">
    <source>
        <dbReference type="ARBA" id="ARBA00023125"/>
    </source>
</evidence>
<dbReference type="InterPro" id="IPR000838">
    <property type="entry name" value="RNA_pol_sigma70_ECF_CS"/>
</dbReference>
<dbReference type="Gene3D" id="2.80.10.50">
    <property type="match status" value="1"/>
</dbReference>
<comment type="similarity">
    <text evidence="5">Belongs to the sigma-70 factor family. ECF subfamily.</text>
</comment>
<gene>
    <name evidence="9" type="ORF">KIH74_14895</name>
</gene>
<dbReference type="Gene3D" id="1.10.1740.10">
    <property type="match status" value="1"/>
</dbReference>
<dbReference type="RefSeq" id="WP_214156515.1">
    <property type="nucleotide sequence ID" value="NZ_JAHBAY010000005.1"/>
</dbReference>
<feature type="domain" description="RNA polymerase sigma-70 region 2" evidence="7">
    <location>
        <begin position="28"/>
        <end position="93"/>
    </location>
</feature>
<protein>
    <recommendedName>
        <fullName evidence="5">RNA polymerase sigma factor</fullName>
    </recommendedName>
</protein>
<keyword evidence="3 5" id="KW-0238">DNA-binding</keyword>
<evidence type="ECO:0000256" key="4">
    <source>
        <dbReference type="ARBA" id="ARBA00023163"/>
    </source>
</evidence>
<keyword evidence="1 5" id="KW-0805">Transcription regulation</keyword>
<evidence type="ECO:0000256" key="2">
    <source>
        <dbReference type="ARBA" id="ARBA00023082"/>
    </source>
</evidence>
<dbReference type="InterPro" id="IPR014284">
    <property type="entry name" value="RNA_pol_sigma-70_dom"/>
</dbReference>
<dbReference type="InterPro" id="IPR007934">
    <property type="entry name" value="AbfB_ABD"/>
</dbReference>
<dbReference type="PANTHER" id="PTHR43133">
    <property type="entry name" value="RNA POLYMERASE ECF-TYPE SIGMA FACTO"/>
    <property type="match status" value="1"/>
</dbReference>
<proteinExistence type="inferred from homology"/>
<evidence type="ECO:0000256" key="5">
    <source>
        <dbReference type="RuleBase" id="RU000716"/>
    </source>
</evidence>
<dbReference type="PANTHER" id="PTHR43133:SF8">
    <property type="entry name" value="RNA POLYMERASE SIGMA FACTOR HI_1459-RELATED"/>
    <property type="match status" value="1"/>
</dbReference>